<dbReference type="Proteomes" id="UP001474181">
    <property type="component" value="Unassembled WGS sequence"/>
</dbReference>
<evidence type="ECO:0000313" key="2">
    <source>
        <dbReference type="EMBL" id="MER7182987.1"/>
    </source>
</evidence>
<evidence type="ECO:0008006" key="4">
    <source>
        <dbReference type="Google" id="ProtNLM"/>
    </source>
</evidence>
<keyword evidence="3" id="KW-1185">Reference proteome</keyword>
<dbReference type="SUPFAM" id="SSF50370">
    <property type="entry name" value="Ricin B-like lectins"/>
    <property type="match status" value="1"/>
</dbReference>
<gene>
    <name evidence="2" type="ORF">ABT404_26545</name>
</gene>
<name>A0ABV1X1U9_9ACTN</name>
<proteinExistence type="predicted"/>
<feature type="chain" id="PRO_5047418512" description="Ricin B lectin domain-containing protein" evidence="1">
    <location>
        <begin position="35"/>
        <end position="185"/>
    </location>
</feature>
<organism evidence="2 3">
    <name type="scientific">Streptomyces hyaluromycini</name>
    <dbReference type="NCBI Taxonomy" id="1377993"/>
    <lineage>
        <taxon>Bacteria</taxon>
        <taxon>Bacillati</taxon>
        <taxon>Actinomycetota</taxon>
        <taxon>Actinomycetes</taxon>
        <taxon>Kitasatosporales</taxon>
        <taxon>Streptomycetaceae</taxon>
        <taxon>Streptomyces</taxon>
    </lineage>
</organism>
<reference evidence="2 3" key="1">
    <citation type="submission" date="2024-06" db="EMBL/GenBank/DDBJ databases">
        <title>The Natural Products Discovery Center: Release of the First 8490 Sequenced Strains for Exploring Actinobacteria Biosynthetic Diversity.</title>
        <authorList>
            <person name="Kalkreuter E."/>
            <person name="Kautsar S.A."/>
            <person name="Yang D."/>
            <person name="Bader C.D."/>
            <person name="Teijaro C.N."/>
            <person name="Fluegel L."/>
            <person name="Davis C.M."/>
            <person name="Simpson J.R."/>
            <person name="Lauterbach L."/>
            <person name="Steele A.D."/>
            <person name="Gui C."/>
            <person name="Meng S."/>
            <person name="Li G."/>
            <person name="Viehrig K."/>
            <person name="Ye F."/>
            <person name="Su P."/>
            <person name="Kiefer A.F."/>
            <person name="Nichols A."/>
            <person name="Cepeda A.J."/>
            <person name="Yan W."/>
            <person name="Fan B."/>
            <person name="Jiang Y."/>
            <person name="Adhikari A."/>
            <person name="Zheng C.-J."/>
            <person name="Schuster L."/>
            <person name="Cowan T.M."/>
            <person name="Smanski M.J."/>
            <person name="Chevrette M.G."/>
            <person name="De Carvalho L.P.S."/>
            <person name="Shen B."/>
        </authorList>
    </citation>
    <scope>NUCLEOTIDE SEQUENCE [LARGE SCALE GENOMIC DNA]</scope>
    <source>
        <strain evidence="2 3">NPDC000234</strain>
    </source>
</reference>
<feature type="signal peptide" evidence="1">
    <location>
        <begin position="1"/>
        <end position="34"/>
    </location>
</feature>
<evidence type="ECO:0000256" key="1">
    <source>
        <dbReference type="SAM" id="SignalP"/>
    </source>
</evidence>
<protein>
    <recommendedName>
        <fullName evidence="4">Ricin B lectin domain-containing protein</fullName>
    </recommendedName>
</protein>
<keyword evidence="1" id="KW-0732">Signal</keyword>
<dbReference type="InterPro" id="IPR035992">
    <property type="entry name" value="Ricin_B-like_lectins"/>
</dbReference>
<accession>A0ABV1X1U9</accession>
<comment type="caution">
    <text evidence="2">The sequence shown here is derived from an EMBL/GenBank/DDBJ whole genome shotgun (WGS) entry which is preliminary data.</text>
</comment>
<dbReference type="EMBL" id="JBEPEK010000213">
    <property type="protein sequence ID" value="MER7182987.1"/>
    <property type="molecule type" value="Genomic_DNA"/>
</dbReference>
<dbReference type="RefSeq" id="WP_350784006.1">
    <property type="nucleotide sequence ID" value="NZ_JBEPEK010000213.1"/>
</dbReference>
<sequence length="185" mass="20225">MSSLRAVSRSTRVLRYPVAALSAAFLVAVPTAHADANPVPPGLSGYFLIANAGQQMVLCADADDTVATVHQLTLSIDPYCMWQQSGDDGEMYMYNEAKGMVLGLNHSGSVYNNENVDLMPYDSTNGYEQWVLGDGTGWGYPMLPYKDQSYNLNAHDGSGKYVTVTGRTDPTRQDQSWSKVDVLKQ</sequence>
<evidence type="ECO:0000313" key="3">
    <source>
        <dbReference type="Proteomes" id="UP001474181"/>
    </source>
</evidence>